<evidence type="ECO:0000313" key="2">
    <source>
        <dbReference type="Proteomes" id="UP001168098"/>
    </source>
</evidence>
<gene>
    <name evidence="1" type="ORF">PVL29_018525</name>
</gene>
<keyword evidence="2" id="KW-1185">Reference proteome</keyword>
<comment type="caution">
    <text evidence="1">The sequence shown here is derived from an EMBL/GenBank/DDBJ whole genome shotgun (WGS) entry which is preliminary data.</text>
</comment>
<name>A0AA38Z584_VITRO</name>
<dbReference type="EMBL" id="JARBHA010000014">
    <property type="protein sequence ID" value="KAJ9682620.1"/>
    <property type="molecule type" value="Genomic_DNA"/>
</dbReference>
<evidence type="ECO:0000313" key="1">
    <source>
        <dbReference type="EMBL" id="KAJ9682620.1"/>
    </source>
</evidence>
<organism evidence="1 2">
    <name type="scientific">Vitis rotundifolia</name>
    <name type="common">Muscadine grape</name>
    <dbReference type="NCBI Taxonomy" id="103349"/>
    <lineage>
        <taxon>Eukaryota</taxon>
        <taxon>Viridiplantae</taxon>
        <taxon>Streptophyta</taxon>
        <taxon>Embryophyta</taxon>
        <taxon>Tracheophyta</taxon>
        <taxon>Spermatophyta</taxon>
        <taxon>Magnoliopsida</taxon>
        <taxon>eudicotyledons</taxon>
        <taxon>Gunneridae</taxon>
        <taxon>Pentapetalae</taxon>
        <taxon>rosids</taxon>
        <taxon>Vitales</taxon>
        <taxon>Vitaceae</taxon>
        <taxon>Viteae</taxon>
        <taxon>Vitis</taxon>
    </lineage>
</organism>
<dbReference type="Proteomes" id="UP001168098">
    <property type="component" value="Unassembled WGS sequence"/>
</dbReference>
<proteinExistence type="predicted"/>
<protein>
    <submittedName>
        <fullName evidence="1">Uncharacterized protein</fullName>
    </submittedName>
</protein>
<sequence>MRAFITHRVSGSEELRAKLEQVGSDLAAVQKAATDGAEALKLAEWEKEAVCAEVDWLKEEDRVVETKCKEAEQENA</sequence>
<accession>A0AA38Z584</accession>
<dbReference type="AlphaFoldDB" id="A0AA38Z584"/>
<reference evidence="1 2" key="1">
    <citation type="journal article" date="2023" name="BMC Biotechnol.">
        <title>Vitis rotundifolia cv Carlos genome sequencing.</title>
        <authorList>
            <person name="Huff M."/>
            <person name="Hulse-Kemp A."/>
            <person name="Scheffler B."/>
            <person name="Youngblood R."/>
            <person name="Simpson S."/>
            <person name="Babiker E."/>
            <person name="Staton M."/>
        </authorList>
    </citation>
    <scope>NUCLEOTIDE SEQUENCE [LARGE SCALE GENOMIC DNA]</scope>
    <source>
        <tissue evidence="1">Leaf</tissue>
    </source>
</reference>